<evidence type="ECO:0000313" key="2">
    <source>
        <dbReference type="EMBL" id="CAJ0591402.1"/>
    </source>
</evidence>
<keyword evidence="1" id="KW-0472">Membrane</keyword>
<keyword evidence="1" id="KW-1133">Transmembrane helix</keyword>
<dbReference type="Proteomes" id="UP001176961">
    <property type="component" value="Unassembled WGS sequence"/>
</dbReference>
<name>A0AA36DPJ6_CYLNA</name>
<keyword evidence="1" id="KW-0812">Transmembrane</keyword>
<dbReference type="EMBL" id="CATQJL010000001">
    <property type="protein sequence ID" value="CAJ0591402.1"/>
    <property type="molecule type" value="Genomic_DNA"/>
</dbReference>
<sequence length="214" mass="24973">MHTGNGVEWPTTLLRETDISDSLELVSWIFQDYLNLDSKIMYFASLILFRIIYLLLHLSRQIKEAPMMYATAVSEVVHRRTFQKEFAQLRQIAADLRLRSRVRGWIDDSKPPLFPIMNSKDFKLALEKAIDRLDAATKPKVDERPEQPMEVGDSNFELETKETHHDPTEAIYEWSVPAQPRKTQKAPRTIVEHFNYMLHMVSFILQPFISAIVL</sequence>
<reference evidence="2" key="1">
    <citation type="submission" date="2023-07" db="EMBL/GenBank/DDBJ databases">
        <authorList>
            <consortium name="CYATHOMIX"/>
        </authorList>
    </citation>
    <scope>NUCLEOTIDE SEQUENCE</scope>
    <source>
        <strain evidence="2">N/A</strain>
    </source>
</reference>
<feature type="transmembrane region" description="Helical" evidence="1">
    <location>
        <begin position="40"/>
        <end position="58"/>
    </location>
</feature>
<feature type="transmembrane region" description="Helical" evidence="1">
    <location>
        <begin position="194"/>
        <end position="213"/>
    </location>
</feature>
<organism evidence="2 3">
    <name type="scientific">Cylicocyclus nassatus</name>
    <name type="common">Nematode worm</name>
    <dbReference type="NCBI Taxonomy" id="53992"/>
    <lineage>
        <taxon>Eukaryota</taxon>
        <taxon>Metazoa</taxon>
        <taxon>Ecdysozoa</taxon>
        <taxon>Nematoda</taxon>
        <taxon>Chromadorea</taxon>
        <taxon>Rhabditida</taxon>
        <taxon>Rhabditina</taxon>
        <taxon>Rhabditomorpha</taxon>
        <taxon>Strongyloidea</taxon>
        <taxon>Strongylidae</taxon>
        <taxon>Cylicocyclus</taxon>
    </lineage>
</organism>
<evidence type="ECO:0000256" key="1">
    <source>
        <dbReference type="SAM" id="Phobius"/>
    </source>
</evidence>
<dbReference type="AlphaFoldDB" id="A0AA36DPJ6"/>
<evidence type="ECO:0000313" key="3">
    <source>
        <dbReference type="Proteomes" id="UP001176961"/>
    </source>
</evidence>
<accession>A0AA36DPJ6</accession>
<comment type="caution">
    <text evidence="2">The sequence shown here is derived from an EMBL/GenBank/DDBJ whole genome shotgun (WGS) entry which is preliminary data.</text>
</comment>
<gene>
    <name evidence="2" type="ORF">CYNAS_LOCUS3385</name>
</gene>
<keyword evidence="3" id="KW-1185">Reference proteome</keyword>
<protein>
    <submittedName>
        <fullName evidence="2">Uncharacterized protein</fullName>
    </submittedName>
</protein>
<proteinExistence type="predicted"/>